<protein>
    <recommendedName>
        <fullName evidence="3">Type I phosphodiesterase/nucleotide pyrophosphatase</fullName>
    </recommendedName>
</protein>
<dbReference type="InterPro" id="IPR002591">
    <property type="entry name" value="Phosphodiest/P_Trfase"/>
</dbReference>
<evidence type="ECO:0008006" key="3">
    <source>
        <dbReference type="Google" id="ProtNLM"/>
    </source>
</evidence>
<name>R9NZC7_PSEHS</name>
<dbReference type="SUPFAM" id="SSF53649">
    <property type="entry name" value="Alkaline phosphatase-like"/>
    <property type="match status" value="1"/>
</dbReference>
<dbReference type="OrthoDB" id="415411at2759"/>
<accession>R9NZC7</accession>
<dbReference type="STRING" id="1305764.R9NZC7"/>
<evidence type="ECO:0000313" key="1">
    <source>
        <dbReference type="EMBL" id="GAC94057.1"/>
    </source>
</evidence>
<dbReference type="InterPro" id="IPR017850">
    <property type="entry name" value="Alkaline_phosphatase_core_sf"/>
</dbReference>
<dbReference type="eggNOG" id="KOG2645">
    <property type="taxonomic scope" value="Eukaryota"/>
</dbReference>
<dbReference type="PANTHER" id="PTHR10151:SF120">
    <property type="entry name" value="BIS(5'-ADENOSYL)-TRIPHOSPHATASE"/>
    <property type="match status" value="1"/>
</dbReference>
<sequence length="377" mass="43053">MQPIFPTLTFPNHWTLLTGLYASSHGIVANDFTDSSGNQFYYTSPAHSWSSEWWRGEPIWATAQRNGLNSAVLMWPGPPETQAGTKARYFQKYESDWKLDDRLGKVLEWMDEDDVRVRPSCVCVYVPDIDQASHRFGPESEQAVDAVKRVDGFIGKLRKEVVEKRSLGEIVDIVVVSDHGMTSTSNDKLIYLDELLGNDLYAQLQGRDGWPSAGLRFRGTPSHREQLEHLAFQRLSSLPSKSRRGWKVFKRSTLPPRYHLNDDGRVDDRLAPIWIIPDLGWSITDHAEMATFADGTYAPRGNHGYDNQQDDMQAIFVASGPSFRDWQEVKGRRWNMDGFANVQVHNLVSRILGVRETARAQTNGTWEFWDQHLRDGL</sequence>
<organism evidence="1 2">
    <name type="scientific">Pseudozyma hubeiensis (strain SY62)</name>
    <name type="common">Yeast</name>
    <dbReference type="NCBI Taxonomy" id="1305764"/>
    <lineage>
        <taxon>Eukaryota</taxon>
        <taxon>Fungi</taxon>
        <taxon>Dikarya</taxon>
        <taxon>Basidiomycota</taxon>
        <taxon>Ustilaginomycotina</taxon>
        <taxon>Ustilaginomycetes</taxon>
        <taxon>Ustilaginales</taxon>
        <taxon>Ustilaginaceae</taxon>
        <taxon>Pseudozyma</taxon>
    </lineage>
</organism>
<dbReference type="GO" id="GO:0009141">
    <property type="term" value="P:nucleoside triphosphate metabolic process"/>
    <property type="evidence" value="ECO:0007669"/>
    <property type="project" value="TreeGrafter"/>
</dbReference>
<dbReference type="GO" id="GO:0047429">
    <property type="term" value="F:nucleoside triphosphate diphosphatase activity"/>
    <property type="evidence" value="ECO:0007669"/>
    <property type="project" value="TreeGrafter"/>
</dbReference>
<evidence type="ECO:0000313" key="2">
    <source>
        <dbReference type="Proteomes" id="UP000014071"/>
    </source>
</evidence>
<dbReference type="HOGENOM" id="CLU_017594_4_2_1"/>
<dbReference type="Pfam" id="PF01663">
    <property type="entry name" value="Phosphodiest"/>
    <property type="match status" value="1"/>
</dbReference>
<dbReference type="GO" id="GO:0017111">
    <property type="term" value="F:ribonucleoside triphosphate phosphatase activity"/>
    <property type="evidence" value="ECO:0007669"/>
    <property type="project" value="TreeGrafter"/>
</dbReference>
<dbReference type="AlphaFoldDB" id="R9NZC7"/>
<dbReference type="Proteomes" id="UP000014071">
    <property type="component" value="Unassembled WGS sequence"/>
</dbReference>
<dbReference type="GeneID" id="24106923"/>
<reference evidence="2" key="1">
    <citation type="journal article" date="2013" name="Genome Announc.">
        <title>Draft genome sequence of the basidiomycetous yeast-like fungus Pseudozyma hubeiensis SY62, which produces an abundant amount of the biosurfactant mannosylerythritol lipids.</title>
        <authorList>
            <person name="Konishi M."/>
            <person name="Hatada Y."/>
            <person name="Horiuchi J."/>
        </authorList>
    </citation>
    <scope>NUCLEOTIDE SEQUENCE [LARGE SCALE GENOMIC DNA]</scope>
    <source>
        <strain evidence="2">SY62</strain>
    </source>
</reference>
<proteinExistence type="predicted"/>
<dbReference type="RefSeq" id="XP_012187644.1">
    <property type="nucleotide sequence ID" value="XM_012332254.1"/>
</dbReference>
<dbReference type="CDD" id="cd16018">
    <property type="entry name" value="Enpp"/>
    <property type="match status" value="1"/>
</dbReference>
<dbReference type="Gene3D" id="3.40.720.10">
    <property type="entry name" value="Alkaline Phosphatase, subunit A"/>
    <property type="match status" value="1"/>
</dbReference>
<gene>
    <name evidence="1" type="ORF">PHSY_001626</name>
</gene>
<dbReference type="FunFam" id="3.30.1360.180:FF:000003">
    <property type="entry name" value="Type I phosphodiesterase/nucleotide pyrophosphatase family protein"/>
    <property type="match status" value="1"/>
</dbReference>
<dbReference type="EMBL" id="DF238782">
    <property type="protein sequence ID" value="GAC94057.1"/>
    <property type="molecule type" value="Genomic_DNA"/>
</dbReference>
<keyword evidence="2" id="KW-1185">Reference proteome</keyword>
<dbReference type="PANTHER" id="PTHR10151">
    <property type="entry name" value="ECTONUCLEOTIDE PYROPHOSPHATASE/PHOSPHODIESTERASE"/>
    <property type="match status" value="1"/>
</dbReference>
<dbReference type="Gene3D" id="3.30.1360.180">
    <property type="match status" value="1"/>
</dbReference>